<sequence>MTSVLGLLCLFPLLIFSCCAGSWPEEDTPSVYEALAQYDFPVGLLPEGATGYDLNPSTGEFSAYLKGTCTFMLANTFHLKYESTMSGIITKDRLENLRGVHVKLVRLWLRIKEVRRDGDYLVFSVGFTTANFPVKDFSESPRCGCGFSCIDVAAEDDTGIDQNWQNLYVFMNSTVHF</sequence>
<evidence type="ECO:0000313" key="2">
    <source>
        <dbReference type="EMBL" id="CAI9098914.1"/>
    </source>
</evidence>
<dbReference type="EMBL" id="OX459120">
    <property type="protein sequence ID" value="CAI9098914.1"/>
    <property type="molecule type" value="Genomic_DNA"/>
</dbReference>
<keyword evidence="3" id="KW-1185">Reference proteome</keyword>
<gene>
    <name evidence="2" type="ORF">OLC1_LOCUS9021</name>
</gene>
<dbReference type="InterPro" id="IPR036758">
    <property type="entry name" value="At5g01610-like"/>
</dbReference>
<dbReference type="AlphaFoldDB" id="A0AAV1CTH0"/>
<evidence type="ECO:0000256" key="1">
    <source>
        <dbReference type="SAM" id="SignalP"/>
    </source>
</evidence>
<keyword evidence="1" id="KW-0732">Signal</keyword>
<dbReference type="PANTHER" id="PTHR31676">
    <property type="entry name" value="T31J12.3 PROTEIN-RELATED"/>
    <property type="match status" value="1"/>
</dbReference>
<dbReference type="SUPFAM" id="SSF141562">
    <property type="entry name" value="At5g01610-like"/>
    <property type="match status" value="1"/>
</dbReference>
<organism evidence="2 3">
    <name type="scientific">Oldenlandia corymbosa var. corymbosa</name>
    <dbReference type="NCBI Taxonomy" id="529605"/>
    <lineage>
        <taxon>Eukaryota</taxon>
        <taxon>Viridiplantae</taxon>
        <taxon>Streptophyta</taxon>
        <taxon>Embryophyta</taxon>
        <taxon>Tracheophyta</taxon>
        <taxon>Spermatophyta</taxon>
        <taxon>Magnoliopsida</taxon>
        <taxon>eudicotyledons</taxon>
        <taxon>Gunneridae</taxon>
        <taxon>Pentapetalae</taxon>
        <taxon>asterids</taxon>
        <taxon>lamiids</taxon>
        <taxon>Gentianales</taxon>
        <taxon>Rubiaceae</taxon>
        <taxon>Rubioideae</taxon>
        <taxon>Spermacoceae</taxon>
        <taxon>Hedyotis-Oldenlandia complex</taxon>
        <taxon>Oldenlandia</taxon>
    </lineage>
</organism>
<accession>A0AAV1CTH0</accession>
<feature type="signal peptide" evidence="1">
    <location>
        <begin position="1"/>
        <end position="20"/>
    </location>
</feature>
<name>A0AAV1CTH0_OLDCO</name>
<dbReference type="Gene3D" id="2.30.240.10">
    <property type="entry name" value="At5g01610-like"/>
    <property type="match status" value="1"/>
</dbReference>
<dbReference type="PANTHER" id="PTHR31676:SF196">
    <property type="entry name" value="DUF538 FAMILY PROTEIN"/>
    <property type="match status" value="1"/>
</dbReference>
<reference evidence="2" key="1">
    <citation type="submission" date="2023-03" db="EMBL/GenBank/DDBJ databases">
        <authorList>
            <person name="Julca I."/>
        </authorList>
    </citation>
    <scope>NUCLEOTIDE SEQUENCE</scope>
</reference>
<dbReference type="InterPro" id="IPR007493">
    <property type="entry name" value="DUF538"/>
</dbReference>
<evidence type="ECO:0000313" key="3">
    <source>
        <dbReference type="Proteomes" id="UP001161247"/>
    </source>
</evidence>
<feature type="chain" id="PRO_5044010136" evidence="1">
    <location>
        <begin position="21"/>
        <end position="177"/>
    </location>
</feature>
<dbReference type="Pfam" id="PF04398">
    <property type="entry name" value="DUF538"/>
    <property type="match status" value="1"/>
</dbReference>
<protein>
    <submittedName>
        <fullName evidence="2">OLC1v1035646C1</fullName>
    </submittedName>
</protein>
<dbReference type="Proteomes" id="UP001161247">
    <property type="component" value="Chromosome 3"/>
</dbReference>
<proteinExistence type="predicted"/>